<feature type="domain" description="DUF7153" evidence="3">
    <location>
        <begin position="189"/>
        <end position="290"/>
    </location>
</feature>
<organism evidence="4 5">
    <name type="scientific">Tigriopus californicus</name>
    <name type="common">Marine copepod</name>
    <dbReference type="NCBI Taxonomy" id="6832"/>
    <lineage>
        <taxon>Eukaryota</taxon>
        <taxon>Metazoa</taxon>
        <taxon>Ecdysozoa</taxon>
        <taxon>Arthropoda</taxon>
        <taxon>Crustacea</taxon>
        <taxon>Multicrustacea</taxon>
        <taxon>Hexanauplia</taxon>
        <taxon>Copepoda</taxon>
        <taxon>Harpacticoida</taxon>
        <taxon>Harpacticidae</taxon>
        <taxon>Tigriopus</taxon>
    </lineage>
</organism>
<gene>
    <name evidence="4" type="ORF">TCAL_14725</name>
</gene>
<feature type="transmembrane region" description="Helical" evidence="2">
    <location>
        <begin position="344"/>
        <end position="367"/>
    </location>
</feature>
<reference evidence="4 5" key="1">
    <citation type="journal article" date="2018" name="Nat. Ecol. Evol.">
        <title>Genomic signatures of mitonuclear coevolution across populations of Tigriopus californicus.</title>
        <authorList>
            <person name="Barreto F.S."/>
            <person name="Watson E.T."/>
            <person name="Lima T.G."/>
            <person name="Willett C.S."/>
            <person name="Edmands S."/>
            <person name="Li W."/>
            <person name="Burton R.S."/>
        </authorList>
    </citation>
    <scope>NUCLEOTIDE SEQUENCE [LARGE SCALE GENOMIC DNA]</scope>
    <source>
        <strain evidence="4 5">San Diego</strain>
    </source>
</reference>
<dbReference type="AlphaFoldDB" id="A0A553PFJ3"/>
<accession>A0A553PFJ3</accession>
<keyword evidence="2" id="KW-0812">Transmembrane</keyword>
<evidence type="ECO:0000256" key="1">
    <source>
        <dbReference type="SAM" id="MobiDB-lite"/>
    </source>
</evidence>
<keyword evidence="2" id="KW-0472">Membrane</keyword>
<evidence type="ECO:0000259" key="3">
    <source>
        <dbReference type="Pfam" id="PF23672"/>
    </source>
</evidence>
<feature type="region of interest" description="Disordered" evidence="1">
    <location>
        <begin position="70"/>
        <end position="199"/>
    </location>
</feature>
<comment type="caution">
    <text evidence="4">The sequence shown here is derived from an EMBL/GenBank/DDBJ whole genome shotgun (WGS) entry which is preliminary data.</text>
</comment>
<feature type="compositionally biased region" description="Low complexity" evidence="1">
    <location>
        <begin position="103"/>
        <end position="122"/>
    </location>
</feature>
<dbReference type="EMBL" id="VCGU01000004">
    <property type="protein sequence ID" value="TRY76452.1"/>
    <property type="molecule type" value="Genomic_DNA"/>
</dbReference>
<dbReference type="Pfam" id="PF23672">
    <property type="entry name" value="DUF7153"/>
    <property type="match status" value="1"/>
</dbReference>
<protein>
    <recommendedName>
        <fullName evidence="3">DUF7153 domain-containing protein</fullName>
    </recommendedName>
</protein>
<dbReference type="InterPro" id="IPR055577">
    <property type="entry name" value="DUF7153"/>
</dbReference>
<dbReference type="PANTHER" id="PTHR22198:SF1">
    <property type="entry name" value="FERM DOMAIN-CONTAINING PROTEIN"/>
    <property type="match status" value="1"/>
</dbReference>
<feature type="compositionally biased region" description="Low complexity" evidence="1">
    <location>
        <begin position="135"/>
        <end position="194"/>
    </location>
</feature>
<proteinExistence type="predicted"/>
<evidence type="ECO:0000256" key="2">
    <source>
        <dbReference type="SAM" id="Phobius"/>
    </source>
</evidence>
<dbReference type="Proteomes" id="UP000318571">
    <property type="component" value="Chromosome 5"/>
</dbReference>
<sequence>MERTDQSSLFGSQAVFTFVHPTEKLKITYREQQSRLRLAVARHRDLQEGAVLDTLEKGVGYPVIHVNFHPKIKPPSDQPSMRDQGSGLIGHGTRQRAEPKTIPNNNNPNNSSSHSGIAPSPSVGSLLNQVPHPHSCWASSSSSSSQVQKSSSSSSVNNHYRSSFSTSTSSYSTSTSNAKRSSSTSHLTSGKSGTNSSIPKLLKENALGPAVHVQQGLYEEVKRIEPDFAFSPRDNIDTRAYIILGFKTLDTGFSSVLEQTWRDWTGARAIYLRLHNDFDLSKLCFQGSADFHRDVAKFVRLNMNRLMEMIVLLMVTVMTVIFYETLTYDACDDLSVASVLEGGLLLRLLCYGICQIVVLFNDVQGLVHFSGERERAREIDWRML</sequence>
<evidence type="ECO:0000313" key="5">
    <source>
        <dbReference type="Proteomes" id="UP000318571"/>
    </source>
</evidence>
<dbReference type="PANTHER" id="PTHR22198">
    <property type="entry name" value="FERM DOMAIN-CONTAINING PROTEIN"/>
    <property type="match status" value="1"/>
</dbReference>
<feature type="transmembrane region" description="Helical" evidence="2">
    <location>
        <begin position="306"/>
        <end position="324"/>
    </location>
</feature>
<keyword evidence="2" id="KW-1133">Transmembrane helix</keyword>
<name>A0A553PFJ3_TIGCA</name>
<evidence type="ECO:0000313" key="4">
    <source>
        <dbReference type="EMBL" id="TRY76452.1"/>
    </source>
</evidence>
<keyword evidence="5" id="KW-1185">Reference proteome</keyword>